<dbReference type="PANTHER" id="PTHR43715:SF1">
    <property type="entry name" value="GDP-MANNOSE 4,6 DEHYDRATASE"/>
    <property type="match status" value="1"/>
</dbReference>
<dbReference type="RefSeq" id="WP_256602336.1">
    <property type="nucleotide sequence ID" value="NZ_JANIBJ010000017.1"/>
</dbReference>
<dbReference type="InterPro" id="IPR006368">
    <property type="entry name" value="GDP_Man_deHydtase"/>
</dbReference>
<keyword evidence="4" id="KW-0456">Lyase</keyword>
<dbReference type="Gene3D" id="3.90.25.10">
    <property type="entry name" value="UDP-galactose 4-epimerase, domain 1"/>
    <property type="match status" value="1"/>
</dbReference>
<evidence type="ECO:0000256" key="1">
    <source>
        <dbReference type="ARBA" id="ARBA00001937"/>
    </source>
</evidence>
<protein>
    <recommendedName>
        <fullName evidence="3">GDP-mannose 4,6-dehydratase</fullName>
        <ecNumber evidence="3">4.2.1.47</ecNumber>
    </recommendedName>
</protein>
<evidence type="ECO:0000256" key="2">
    <source>
        <dbReference type="ARBA" id="ARBA00009263"/>
    </source>
</evidence>
<evidence type="ECO:0000313" key="6">
    <source>
        <dbReference type="EMBL" id="MCQ8104538.1"/>
    </source>
</evidence>
<evidence type="ECO:0000256" key="4">
    <source>
        <dbReference type="ARBA" id="ARBA00023239"/>
    </source>
</evidence>
<evidence type="ECO:0000313" key="7">
    <source>
        <dbReference type="Proteomes" id="UP001524499"/>
    </source>
</evidence>
<organism evidence="6 7">
    <name type="scientific">Methylomonas subterranea</name>
    <dbReference type="NCBI Taxonomy" id="2952225"/>
    <lineage>
        <taxon>Bacteria</taxon>
        <taxon>Pseudomonadati</taxon>
        <taxon>Pseudomonadota</taxon>
        <taxon>Gammaproteobacteria</taxon>
        <taxon>Methylococcales</taxon>
        <taxon>Methylococcaceae</taxon>
        <taxon>Methylomonas</taxon>
    </lineage>
</organism>
<dbReference type="PANTHER" id="PTHR43715">
    <property type="entry name" value="GDP-MANNOSE 4,6-DEHYDRATASE"/>
    <property type="match status" value="1"/>
</dbReference>
<dbReference type="InterPro" id="IPR036291">
    <property type="entry name" value="NAD(P)-bd_dom_sf"/>
</dbReference>
<dbReference type="InterPro" id="IPR016040">
    <property type="entry name" value="NAD(P)-bd_dom"/>
</dbReference>
<dbReference type="CDD" id="cd05260">
    <property type="entry name" value="GDP_MD_SDR_e"/>
    <property type="match status" value="1"/>
</dbReference>
<feature type="domain" description="NAD(P)-binding" evidence="5">
    <location>
        <begin position="9"/>
        <end position="326"/>
    </location>
</feature>
<dbReference type="Gene3D" id="3.40.50.720">
    <property type="entry name" value="NAD(P)-binding Rossmann-like Domain"/>
    <property type="match status" value="1"/>
</dbReference>
<dbReference type="EC" id="4.2.1.47" evidence="3"/>
<dbReference type="Pfam" id="PF16363">
    <property type="entry name" value="GDP_Man_Dehyd"/>
    <property type="match status" value="1"/>
</dbReference>
<dbReference type="Proteomes" id="UP001524499">
    <property type="component" value="Unassembled WGS sequence"/>
</dbReference>
<keyword evidence="7" id="KW-1185">Reference proteome</keyword>
<name>A0ABT1TH19_9GAMM</name>
<proteinExistence type="inferred from homology"/>
<comment type="cofactor">
    <cofactor evidence="1">
        <name>NADP(+)</name>
        <dbReference type="ChEBI" id="CHEBI:58349"/>
    </cofactor>
</comment>
<sequence>MQNSSKSAFITGITGQDGWYLAHNLLAKGYRVHGIARHLRPGRHCVPFDSRIELMRACLTDPGQIKAALLHSRPDEIYNLAAFSRTYASRAFPEAVFAVNGLGAVSIFDLARDICPGAKIFQASSSEMFGKPPRQPQNEATPFNPLNPYAEAKIYAHAAAADYRNRHGQFIACGILFNHESERSAQDFALQKIAHGAACARLGLRESPLKNELGMPMVSDGRLHMGNLTAARDWGYARDYVEAMWKVLQHDTPDDFVIGTGHSRDLETICEIAYRSVNLDWRNHVQTDTGLLRPVDAGRTQADTGKIAGLLGWQAETSMAVMLGNMIDAQTSILAAELNLSISDIPARQTCA</sequence>
<comment type="caution">
    <text evidence="6">The sequence shown here is derived from an EMBL/GenBank/DDBJ whole genome shotgun (WGS) entry which is preliminary data.</text>
</comment>
<gene>
    <name evidence="6" type="ORF">NP590_10520</name>
</gene>
<accession>A0ABT1TH19</accession>
<dbReference type="EMBL" id="JANIBJ010000017">
    <property type="protein sequence ID" value="MCQ8104538.1"/>
    <property type="molecule type" value="Genomic_DNA"/>
</dbReference>
<evidence type="ECO:0000259" key="5">
    <source>
        <dbReference type="Pfam" id="PF16363"/>
    </source>
</evidence>
<evidence type="ECO:0000256" key="3">
    <source>
        <dbReference type="ARBA" id="ARBA00011989"/>
    </source>
</evidence>
<comment type="similarity">
    <text evidence="2">Belongs to the NAD(P)-dependent epimerase/dehydratase family. GDP-mannose 4,6-dehydratase subfamily.</text>
</comment>
<dbReference type="SUPFAM" id="SSF51735">
    <property type="entry name" value="NAD(P)-binding Rossmann-fold domains"/>
    <property type="match status" value="1"/>
</dbReference>
<reference evidence="6 7" key="1">
    <citation type="submission" date="2022-07" db="EMBL/GenBank/DDBJ databases">
        <title>Methylomonas rivi sp. nov., Methylomonas rosea sp. nov., Methylomonas aureus sp. nov. and Methylomonas subterranea sp. nov., four novel methanotrophs isolated from a freshwater creek and the deep terrestrial subsurface.</title>
        <authorList>
            <person name="Abin C."/>
            <person name="Sankaranarayanan K."/>
            <person name="Garner C."/>
            <person name="Sindelar R."/>
            <person name="Kotary K."/>
            <person name="Garner R."/>
            <person name="Barclay S."/>
            <person name="Lawson P."/>
            <person name="Krumholz L."/>
        </authorList>
    </citation>
    <scope>NUCLEOTIDE SEQUENCE [LARGE SCALE GENOMIC DNA]</scope>
    <source>
        <strain evidence="6 7">SURF-2</strain>
    </source>
</reference>